<organism evidence="1 2">
    <name type="scientific">Myotis myotis</name>
    <name type="common">Greater mouse-eared bat</name>
    <name type="synonym">Vespertilio myotis</name>
    <dbReference type="NCBI Taxonomy" id="51298"/>
    <lineage>
        <taxon>Eukaryota</taxon>
        <taxon>Metazoa</taxon>
        <taxon>Chordata</taxon>
        <taxon>Craniata</taxon>
        <taxon>Vertebrata</taxon>
        <taxon>Euteleostomi</taxon>
        <taxon>Mammalia</taxon>
        <taxon>Eutheria</taxon>
        <taxon>Laurasiatheria</taxon>
        <taxon>Chiroptera</taxon>
        <taxon>Yangochiroptera</taxon>
        <taxon>Vespertilionidae</taxon>
        <taxon>Myotis</taxon>
    </lineage>
</organism>
<reference evidence="1 2" key="1">
    <citation type="journal article" date="2020" name="Nature">
        <title>Six reference-quality genomes reveal evolution of bat adaptations.</title>
        <authorList>
            <person name="Jebb D."/>
            <person name="Huang Z."/>
            <person name="Pippel M."/>
            <person name="Hughes G.M."/>
            <person name="Lavrichenko K."/>
            <person name="Devanna P."/>
            <person name="Winkler S."/>
            <person name="Jermiin L.S."/>
            <person name="Skirmuntt E.C."/>
            <person name="Katzourakis A."/>
            <person name="Burkitt-Gray L."/>
            <person name="Ray D.A."/>
            <person name="Sullivan K.A.M."/>
            <person name="Roscito J.G."/>
            <person name="Kirilenko B.M."/>
            <person name="Davalos L.M."/>
            <person name="Corthals A.P."/>
            <person name="Power M.L."/>
            <person name="Jones G."/>
            <person name="Ransome R.D."/>
            <person name="Dechmann D.K.N."/>
            <person name="Locatelli A.G."/>
            <person name="Puechmaille S.J."/>
            <person name="Fedrigo O."/>
            <person name="Jarvis E.D."/>
            <person name="Hiller M."/>
            <person name="Vernes S.C."/>
            <person name="Myers E.W."/>
            <person name="Teeling E.C."/>
        </authorList>
    </citation>
    <scope>NUCLEOTIDE SEQUENCE [LARGE SCALE GENOMIC DNA]</scope>
    <source>
        <strain evidence="1">MMyoMyo1</strain>
        <tissue evidence="1">Flight muscle</tissue>
    </source>
</reference>
<name>A0A7J7Z4V1_MYOMY</name>
<accession>A0A7J7Z4V1</accession>
<evidence type="ECO:0000313" key="2">
    <source>
        <dbReference type="Proteomes" id="UP000527355"/>
    </source>
</evidence>
<comment type="caution">
    <text evidence="1">The sequence shown here is derived from an EMBL/GenBank/DDBJ whole genome shotgun (WGS) entry which is preliminary data.</text>
</comment>
<sequence length="145" mass="17040">MYPKGLHSGIKCEFPIASTFTYKTNKANTNVHTKNKIHLLQDRQTTRPETVTQGCHAFIAPQVFLNPPELDLIQALSLAQPTRNQTHTRTETIFPTTLYPKREKKHSLKWPLGPTRRVKQVHLLWRQARQRSLPRNRSLVQWRRR</sequence>
<dbReference type="EMBL" id="JABWUV010000003">
    <property type="protein sequence ID" value="KAF6369303.1"/>
    <property type="molecule type" value="Genomic_DNA"/>
</dbReference>
<protein>
    <submittedName>
        <fullName evidence="1">Uncharacterized protein</fullName>
    </submittedName>
</protein>
<evidence type="ECO:0000313" key="1">
    <source>
        <dbReference type="EMBL" id="KAF6369303.1"/>
    </source>
</evidence>
<keyword evidence="2" id="KW-1185">Reference proteome</keyword>
<proteinExistence type="predicted"/>
<dbReference type="AlphaFoldDB" id="A0A7J7Z4V1"/>
<gene>
    <name evidence="1" type="ORF">mMyoMyo1_010669</name>
</gene>
<dbReference type="Proteomes" id="UP000527355">
    <property type="component" value="Unassembled WGS sequence"/>
</dbReference>